<dbReference type="InterPro" id="IPR035919">
    <property type="entry name" value="EAL_sf"/>
</dbReference>
<dbReference type="PANTHER" id="PTHR44757:SF2">
    <property type="entry name" value="BIOFILM ARCHITECTURE MAINTENANCE PROTEIN MBAA"/>
    <property type="match status" value="1"/>
</dbReference>
<evidence type="ECO:0000259" key="6">
    <source>
        <dbReference type="PROSITE" id="PS50883"/>
    </source>
</evidence>
<dbReference type="Gene3D" id="3.20.20.450">
    <property type="entry name" value="EAL domain"/>
    <property type="match status" value="1"/>
</dbReference>
<dbReference type="InterPro" id="IPR016132">
    <property type="entry name" value="Phyto_chromo_attachment"/>
</dbReference>
<organism evidence="8 9">
    <name type="scientific">Tropicimonas omnivorans</name>
    <dbReference type="NCBI Taxonomy" id="3075590"/>
    <lineage>
        <taxon>Bacteria</taxon>
        <taxon>Pseudomonadati</taxon>
        <taxon>Pseudomonadota</taxon>
        <taxon>Alphaproteobacteria</taxon>
        <taxon>Rhodobacterales</taxon>
        <taxon>Roseobacteraceae</taxon>
        <taxon>Tropicimonas</taxon>
    </lineage>
</organism>
<keyword evidence="4" id="KW-0675">Receptor</keyword>
<reference evidence="8 9" key="1">
    <citation type="submission" date="2023-09" db="EMBL/GenBank/DDBJ databases">
        <authorList>
            <person name="Rey-Velasco X."/>
        </authorList>
    </citation>
    <scope>NUCLEOTIDE SEQUENCE [LARGE SCALE GENOMIC DNA]</scope>
    <source>
        <strain evidence="8 9">F158</strain>
    </source>
</reference>
<dbReference type="PROSITE" id="PS50046">
    <property type="entry name" value="PHYTOCHROME_2"/>
    <property type="match status" value="1"/>
</dbReference>
<evidence type="ECO:0000313" key="8">
    <source>
        <dbReference type="EMBL" id="MDT0683548.1"/>
    </source>
</evidence>
<dbReference type="InterPro" id="IPR000160">
    <property type="entry name" value="GGDEF_dom"/>
</dbReference>
<dbReference type="SUPFAM" id="SSF55785">
    <property type="entry name" value="PYP-like sensor domain (PAS domain)"/>
    <property type="match status" value="1"/>
</dbReference>
<dbReference type="InterPro" id="IPR029016">
    <property type="entry name" value="GAF-like_dom_sf"/>
</dbReference>
<dbReference type="EMBL" id="JAVRHL010000003">
    <property type="protein sequence ID" value="MDT0683548.1"/>
    <property type="molecule type" value="Genomic_DNA"/>
</dbReference>
<name>A0ABU3DJ02_9RHOB</name>
<dbReference type="NCBIfam" id="TIGR00254">
    <property type="entry name" value="GGDEF"/>
    <property type="match status" value="1"/>
</dbReference>
<feature type="domain" description="Phytochrome chromophore attachment site" evidence="5">
    <location>
        <begin position="144"/>
        <end position="301"/>
    </location>
</feature>
<comment type="caution">
    <text evidence="8">The sequence shown here is derived from an EMBL/GenBank/DDBJ whole genome shotgun (WGS) entry which is preliminary data.</text>
</comment>
<dbReference type="Pfam" id="PF00360">
    <property type="entry name" value="PHY"/>
    <property type="match status" value="1"/>
</dbReference>
<dbReference type="Pfam" id="PF01590">
    <property type="entry name" value="GAF"/>
    <property type="match status" value="1"/>
</dbReference>
<dbReference type="PROSITE" id="PS50887">
    <property type="entry name" value="GGDEF"/>
    <property type="match status" value="1"/>
</dbReference>
<dbReference type="Gene3D" id="3.30.450.270">
    <property type="match status" value="1"/>
</dbReference>
<dbReference type="Gene3D" id="3.30.70.270">
    <property type="match status" value="1"/>
</dbReference>
<dbReference type="Proteomes" id="UP001265259">
    <property type="component" value="Unassembled WGS sequence"/>
</dbReference>
<dbReference type="SMART" id="SM00267">
    <property type="entry name" value="GGDEF"/>
    <property type="match status" value="1"/>
</dbReference>
<dbReference type="RefSeq" id="WP_311692204.1">
    <property type="nucleotide sequence ID" value="NZ_JAVRHL010000003.1"/>
</dbReference>
<evidence type="ECO:0000256" key="4">
    <source>
        <dbReference type="ARBA" id="ARBA00023170"/>
    </source>
</evidence>
<dbReference type="InterPro" id="IPR043128">
    <property type="entry name" value="Rev_trsase/Diguanyl_cyclase"/>
</dbReference>
<keyword evidence="1" id="KW-0600">Photoreceptor protein</keyword>
<keyword evidence="2" id="KW-0716">Sensory transduction</keyword>
<dbReference type="SUPFAM" id="SSF55781">
    <property type="entry name" value="GAF domain-like"/>
    <property type="match status" value="2"/>
</dbReference>
<dbReference type="SMART" id="SM00052">
    <property type="entry name" value="EAL"/>
    <property type="match status" value="1"/>
</dbReference>
<dbReference type="InterPro" id="IPR001633">
    <property type="entry name" value="EAL_dom"/>
</dbReference>
<gene>
    <name evidence="8" type="ORF">RM543_12695</name>
</gene>
<dbReference type="Pfam" id="PF00563">
    <property type="entry name" value="EAL"/>
    <property type="match status" value="1"/>
</dbReference>
<dbReference type="PANTHER" id="PTHR44757">
    <property type="entry name" value="DIGUANYLATE CYCLASE DGCP"/>
    <property type="match status" value="1"/>
</dbReference>
<dbReference type="InterPro" id="IPR052155">
    <property type="entry name" value="Biofilm_reg_signaling"/>
</dbReference>
<evidence type="ECO:0000259" key="7">
    <source>
        <dbReference type="PROSITE" id="PS50887"/>
    </source>
</evidence>
<evidence type="ECO:0000256" key="1">
    <source>
        <dbReference type="ARBA" id="ARBA00022543"/>
    </source>
</evidence>
<protein>
    <submittedName>
        <fullName evidence="8">EAL domain-containing protein</fullName>
    </submittedName>
</protein>
<dbReference type="Gene3D" id="3.30.450.20">
    <property type="entry name" value="PAS domain"/>
    <property type="match status" value="1"/>
</dbReference>
<evidence type="ECO:0000259" key="5">
    <source>
        <dbReference type="PROSITE" id="PS50046"/>
    </source>
</evidence>
<dbReference type="InterPro" id="IPR043150">
    <property type="entry name" value="Phytochrome_PHY_sf"/>
</dbReference>
<feature type="domain" description="EAL" evidence="6">
    <location>
        <begin position="688"/>
        <end position="941"/>
    </location>
</feature>
<accession>A0ABU3DJ02</accession>
<dbReference type="SUPFAM" id="SSF55073">
    <property type="entry name" value="Nucleotide cyclase"/>
    <property type="match status" value="1"/>
</dbReference>
<sequence>MKDADETGATLADWAGGNINQTASIQPGGCLVEIGGGRVLSASVNTLSVLGTDARDLLGTPLTECFTTEAVERLEQGFEGLPPPYYRSSIFGIHPFGDDRIFDIAIHRNEGRSIIEFESLPRERPTFDADVIQPLLDRIRSSQTVERVWSLSAHFLRELTGFDRVMVYRFAREGGGEVISESLGGELPSFLGRRFSAGDILPEARERTMRYLPSMFADIEMPPVPVVSIASGGPETLDLSQAAHRAVAPERLRSLRDMGVAASMSISFLRDEAPWGMIICHHPRPHRPDFRVRLSAEMLTRFASAEISRREEALETAQADRARGQYDRVIALVEAGEAHPGDLGELRRTIGEAIEIDGLALSEGGRYRTCGHTPTEAECLGLARHMERRGGHERLSSTSSLAETHPGLVAKERGIGGVIALPIRGWAGGFVMLFRSEVQAPRGRTDDSGTLGRDETGVVFPRSFEHRDEAAGGRCAPWTGGDLRAAEVLRVALLEFARVRAEAALCRSKEKFRKLAFYDPLTGLPNRALFVDRFAAVAAKIRRSRKEMILLRIDVDHFKDINETFGRQAGDTLLYTLAQRIENALEGRETLARLGADEFAAIVRHTGPVGRIEAVTDRIRKAVSMPLVLNGTEVSPSVSMGAAIFPHHGHDQRTLMHCADIALYRAKATARGTCAVFDDTMTVETGNVREIESDLRLALARGELVLAYQPQLDVAEGRVTTVEALVRWKHPRRGLLPPHEFIPVAESTGLIHALSSWVITEACRQIRIWRDAGLDVRVGVNVSTIDAQQDNVLTTLDAAMERHGISGSNLEVEITETLLLEPGGEAAKALFDGLRARGVHVAIDDFGTGYSALSYLKDLPCEKLKIDRVFIKDMRDIKSRVLVEAIVGLGRNLGKIVVAEGVETPDQYHALKDVGCDMLQGFLFARPEPADRLPALLGEIAEAVRSGYAGPENRPLRVG</sequence>
<dbReference type="PROSITE" id="PS50883">
    <property type="entry name" value="EAL"/>
    <property type="match status" value="1"/>
</dbReference>
<evidence type="ECO:0000256" key="3">
    <source>
        <dbReference type="ARBA" id="ARBA00022991"/>
    </source>
</evidence>
<keyword evidence="9" id="KW-1185">Reference proteome</keyword>
<dbReference type="SUPFAM" id="SSF141868">
    <property type="entry name" value="EAL domain-like"/>
    <property type="match status" value="1"/>
</dbReference>
<dbReference type="Pfam" id="PF00990">
    <property type="entry name" value="GGDEF"/>
    <property type="match status" value="1"/>
</dbReference>
<dbReference type="InterPro" id="IPR035965">
    <property type="entry name" value="PAS-like_dom_sf"/>
</dbReference>
<dbReference type="Pfam" id="PF08446">
    <property type="entry name" value="PAS_2"/>
    <property type="match status" value="1"/>
</dbReference>
<keyword evidence="3" id="KW-0157">Chromophore</keyword>
<dbReference type="CDD" id="cd01948">
    <property type="entry name" value="EAL"/>
    <property type="match status" value="1"/>
</dbReference>
<evidence type="ECO:0000313" key="9">
    <source>
        <dbReference type="Proteomes" id="UP001265259"/>
    </source>
</evidence>
<proteinExistence type="predicted"/>
<dbReference type="InterPro" id="IPR013654">
    <property type="entry name" value="PAS_2"/>
</dbReference>
<dbReference type="CDD" id="cd01949">
    <property type="entry name" value="GGDEF"/>
    <property type="match status" value="1"/>
</dbReference>
<feature type="domain" description="GGDEF" evidence="7">
    <location>
        <begin position="546"/>
        <end position="679"/>
    </location>
</feature>
<dbReference type="InterPro" id="IPR003018">
    <property type="entry name" value="GAF"/>
</dbReference>
<dbReference type="InterPro" id="IPR029787">
    <property type="entry name" value="Nucleotide_cyclase"/>
</dbReference>
<dbReference type="Gene3D" id="3.30.450.40">
    <property type="match status" value="1"/>
</dbReference>
<dbReference type="InterPro" id="IPR013515">
    <property type="entry name" value="Phytochrome_cen-reg"/>
</dbReference>
<evidence type="ECO:0000256" key="2">
    <source>
        <dbReference type="ARBA" id="ARBA00022606"/>
    </source>
</evidence>